<gene>
    <name evidence="1" type="ORF">H4W34_001689</name>
</gene>
<name>A0ABR9JNC8_9ACTN</name>
<reference evidence="1 2" key="1">
    <citation type="submission" date="2020-10" db="EMBL/GenBank/DDBJ databases">
        <title>Sequencing the genomes of 1000 actinobacteria strains.</title>
        <authorList>
            <person name="Klenk H.-P."/>
        </authorList>
    </citation>
    <scope>NUCLEOTIDE SEQUENCE [LARGE SCALE GENOMIC DNA]</scope>
    <source>
        <strain evidence="1 2">DSM 46744</strain>
    </source>
</reference>
<dbReference type="Proteomes" id="UP000627838">
    <property type="component" value="Unassembled WGS sequence"/>
</dbReference>
<comment type="caution">
    <text evidence="1">The sequence shown here is derived from an EMBL/GenBank/DDBJ whole genome shotgun (WGS) entry which is preliminary data.</text>
</comment>
<organism evidence="1 2">
    <name type="scientific">Actinomadura algeriensis</name>
    <dbReference type="NCBI Taxonomy" id="1679523"/>
    <lineage>
        <taxon>Bacteria</taxon>
        <taxon>Bacillati</taxon>
        <taxon>Actinomycetota</taxon>
        <taxon>Actinomycetes</taxon>
        <taxon>Streptosporangiales</taxon>
        <taxon>Thermomonosporaceae</taxon>
        <taxon>Actinomadura</taxon>
    </lineage>
</organism>
<evidence type="ECO:0000313" key="2">
    <source>
        <dbReference type="Proteomes" id="UP000627838"/>
    </source>
</evidence>
<evidence type="ECO:0000313" key="1">
    <source>
        <dbReference type="EMBL" id="MBE1531856.1"/>
    </source>
</evidence>
<sequence>MLMNAMATAWWPLPIRAYRPRPADVSGRDAIGG</sequence>
<dbReference type="EMBL" id="JADBDZ010000001">
    <property type="protein sequence ID" value="MBE1531856.1"/>
    <property type="molecule type" value="Genomic_DNA"/>
</dbReference>
<keyword evidence="2" id="KW-1185">Reference proteome</keyword>
<accession>A0ABR9JNC8</accession>
<protein>
    <submittedName>
        <fullName evidence="1">Uncharacterized protein</fullName>
    </submittedName>
</protein>
<proteinExistence type="predicted"/>